<evidence type="ECO:0000256" key="1">
    <source>
        <dbReference type="ARBA" id="ARBA00009884"/>
    </source>
</evidence>
<dbReference type="PANTHER" id="PTHR11679">
    <property type="entry name" value="VESICLE PROTEIN SORTING-ASSOCIATED"/>
    <property type="match status" value="1"/>
</dbReference>
<proteinExistence type="inferred from homology"/>
<dbReference type="SUPFAM" id="SSF56815">
    <property type="entry name" value="Sec1/munc18-like (SM) proteins"/>
    <property type="match status" value="1"/>
</dbReference>
<dbReference type="AlphaFoldDB" id="A0A0A9VQV3"/>
<comment type="similarity">
    <text evidence="1">Belongs to the STXBP/unc-18/SEC1 family.</text>
</comment>
<organism evidence="2">
    <name type="scientific">Lygus hesperus</name>
    <name type="common">Western plant bug</name>
    <dbReference type="NCBI Taxonomy" id="30085"/>
    <lineage>
        <taxon>Eukaryota</taxon>
        <taxon>Metazoa</taxon>
        <taxon>Ecdysozoa</taxon>
        <taxon>Arthropoda</taxon>
        <taxon>Hexapoda</taxon>
        <taxon>Insecta</taxon>
        <taxon>Pterygota</taxon>
        <taxon>Neoptera</taxon>
        <taxon>Paraneoptera</taxon>
        <taxon>Hemiptera</taxon>
        <taxon>Heteroptera</taxon>
        <taxon>Panheteroptera</taxon>
        <taxon>Cimicomorpha</taxon>
        <taxon>Miridae</taxon>
        <taxon>Mirini</taxon>
        <taxon>Lygus</taxon>
    </lineage>
</organism>
<reference evidence="2" key="1">
    <citation type="journal article" date="2014" name="PLoS ONE">
        <title>Transcriptome-Based Identification of ABC Transporters in the Western Tarnished Plant Bug Lygus hesperus.</title>
        <authorList>
            <person name="Hull J.J."/>
            <person name="Chaney K."/>
            <person name="Geib S.M."/>
            <person name="Fabrick J.A."/>
            <person name="Brent C.S."/>
            <person name="Walsh D."/>
            <person name="Lavine L.C."/>
        </authorList>
    </citation>
    <scope>NUCLEOTIDE SEQUENCE</scope>
</reference>
<sequence>MMKKHSSMIQASVGVLGALNSEKINALEVVESLQKMILQSIAAENGTNEAIQHLIAAVLERRDRGLSVDSVFVLLVFLYSLIGRQFQVDQYLEKGLKDVVLEMMTEEVTKDHSSVIVNRVKEDSNVADFVNKFFVRLEALKNCRQHMEKYVNVARNHGSASPLEYEGILSQVLYDVVDVTRPDIPDLKYKANISLRNNLASRFTMILNSSKPHVMDNDVILVFVIGGITGHEIKQINNIFRIYGKRVIIGSTTLLSPAQVLDNLFLQDPLRPFSL</sequence>
<dbReference type="InterPro" id="IPR001619">
    <property type="entry name" value="Sec1-like"/>
</dbReference>
<protein>
    <submittedName>
        <fullName evidence="2">Sec1 family domain-containing protein 2</fullName>
    </submittedName>
</protein>
<evidence type="ECO:0000313" key="2">
    <source>
        <dbReference type="EMBL" id="JAF98138.1"/>
    </source>
</evidence>
<dbReference type="InterPro" id="IPR027482">
    <property type="entry name" value="Sec1-like_dom2"/>
</dbReference>
<accession>A0A0A9VQV3</accession>
<dbReference type="Pfam" id="PF00995">
    <property type="entry name" value="Sec1"/>
    <property type="match status" value="1"/>
</dbReference>
<dbReference type="EMBL" id="GBHO01045465">
    <property type="protein sequence ID" value="JAF98138.1"/>
    <property type="molecule type" value="Transcribed_RNA"/>
</dbReference>
<dbReference type="Gene3D" id="3.40.50.1910">
    <property type="match status" value="1"/>
</dbReference>
<dbReference type="InterPro" id="IPR036045">
    <property type="entry name" value="Sec1-like_sf"/>
</dbReference>
<dbReference type="GO" id="GO:0016192">
    <property type="term" value="P:vesicle-mediated transport"/>
    <property type="evidence" value="ECO:0007669"/>
    <property type="project" value="InterPro"/>
</dbReference>
<reference evidence="2" key="2">
    <citation type="submission" date="2014-07" db="EMBL/GenBank/DDBJ databases">
        <authorList>
            <person name="Hull J."/>
        </authorList>
    </citation>
    <scope>NUCLEOTIDE SEQUENCE</scope>
</reference>
<name>A0A0A9VQV3_LYGHE</name>
<gene>
    <name evidence="2" type="primary">SCFD2_2</name>
    <name evidence="2" type="ORF">CM83_52986</name>
</gene>